<reference evidence="8" key="1">
    <citation type="submission" date="2014-01" db="EMBL/GenBank/DDBJ databases">
        <authorList>
            <person name="Wang B."/>
            <person name="Wang Y."/>
            <person name="Han P."/>
            <person name="Zhang Y."/>
            <person name="Han Z."/>
        </authorList>
    </citation>
    <scope>NUCLEOTIDE SEQUENCE</scope>
    <source>
        <strain evidence="8">CsuEst4</strain>
    </source>
</reference>
<feature type="domain" description="Carboxylesterase type B" evidence="7">
    <location>
        <begin position="253"/>
        <end position="461"/>
    </location>
</feature>
<organism evidence="8">
    <name type="scientific">Chilo suppressalis</name>
    <name type="common">Asiatic rice borer moth</name>
    <dbReference type="NCBI Taxonomy" id="168631"/>
    <lineage>
        <taxon>Eukaryota</taxon>
        <taxon>Metazoa</taxon>
        <taxon>Ecdysozoa</taxon>
        <taxon>Arthropoda</taxon>
        <taxon>Hexapoda</taxon>
        <taxon>Insecta</taxon>
        <taxon>Pterygota</taxon>
        <taxon>Neoptera</taxon>
        <taxon>Endopterygota</taxon>
        <taxon>Lepidoptera</taxon>
        <taxon>Glossata</taxon>
        <taxon>Ditrysia</taxon>
        <taxon>Pyraloidea</taxon>
        <taxon>Crambidae</taxon>
        <taxon>Crambinae</taxon>
        <taxon>Chilo</taxon>
    </lineage>
</organism>
<dbReference type="EC" id="3.1.1.-" evidence="6"/>
<dbReference type="AlphaFoldDB" id="A0A0B4RXR9"/>
<dbReference type="SUPFAM" id="SSF53474">
    <property type="entry name" value="alpha/beta-Hydrolases"/>
    <property type="match status" value="1"/>
</dbReference>
<sequence length="521" mass="58510">MVCWFLILVVLCCESARTQTSGDAQYREVNVPGQGKIRGFREPGTDVFTFYGVPYATAPTGEHKFKPPLAPPSWNDTLEARDKRIVCPQNDIIQMFNVTIQEDCLIANILVPDTQEKYLPVLVIIHGGALQLGYGRDMSTINLVNSKKVIAVNFNYRLGIPGFLCLGNKDAPGNAGMKDQVALLRWVNANIASFGGNPNDVTVTGCSAGGTSVDYLMLSKLTDGLMHKDFGYLTRKDSSGVFVVCVERDIGQERFLEDAPLNILRNKTQKILPMFYGFASLEGAWRYNMFDVWSAPMNNNFSDFLPADLRFENETQREEVAERVKDFYFENKAVGNDTLLPYINYFSDVIFVQNILQSARLHVAAGNDQVYLYQYSFNRSDRPAVPGRDLQGANHCAQTYAVIDEIDENLLPEDYKAMKAVMRELWLNFIVYGNPTPPIRNNSLPVWPPMDANWSPHYALSQIVFVDSDAPVQNRTLFWDELYSAHYRIPIAVSSAHVFSTSSKSLIAVSVTITFLTTITK</sequence>
<dbReference type="InterPro" id="IPR050309">
    <property type="entry name" value="Type-B_Carboxylest/Lipase"/>
</dbReference>
<feature type="domain" description="Carboxylesterase type B" evidence="7">
    <location>
        <begin position="28"/>
        <end position="228"/>
    </location>
</feature>
<dbReference type="OrthoDB" id="3200163at2759"/>
<keyword evidence="5" id="KW-0325">Glycoprotein</keyword>
<evidence type="ECO:0000256" key="4">
    <source>
        <dbReference type="ARBA" id="ARBA00023157"/>
    </source>
</evidence>
<dbReference type="Gene3D" id="3.40.50.1820">
    <property type="entry name" value="alpha/beta hydrolase"/>
    <property type="match status" value="2"/>
</dbReference>
<dbReference type="PROSITE" id="PS00122">
    <property type="entry name" value="CARBOXYLESTERASE_B_1"/>
    <property type="match status" value="1"/>
</dbReference>
<keyword evidence="4" id="KW-1015">Disulfide bond</keyword>
<evidence type="ECO:0000256" key="2">
    <source>
        <dbReference type="ARBA" id="ARBA00022487"/>
    </source>
</evidence>
<evidence type="ECO:0000313" key="8">
    <source>
        <dbReference type="EMBL" id="AIY69030.1"/>
    </source>
</evidence>
<feature type="signal peptide" evidence="6">
    <location>
        <begin position="1"/>
        <end position="18"/>
    </location>
</feature>
<name>A0A0B4RXR9_CHISP</name>
<accession>A0A0B4RXR9</accession>
<evidence type="ECO:0000256" key="5">
    <source>
        <dbReference type="ARBA" id="ARBA00023180"/>
    </source>
</evidence>
<dbReference type="Pfam" id="PF00135">
    <property type="entry name" value="COesterase"/>
    <property type="match status" value="2"/>
</dbReference>
<keyword evidence="6" id="KW-0732">Signal</keyword>
<dbReference type="PANTHER" id="PTHR11559">
    <property type="entry name" value="CARBOXYLESTERASE"/>
    <property type="match status" value="1"/>
</dbReference>
<feature type="chain" id="PRO_5005110448" description="Carboxylic ester hydrolase" evidence="6">
    <location>
        <begin position="19"/>
        <end position="521"/>
    </location>
</feature>
<dbReference type="EMBL" id="KJ023202">
    <property type="protein sequence ID" value="AIY69030.1"/>
    <property type="molecule type" value="mRNA"/>
</dbReference>
<comment type="similarity">
    <text evidence="1 6">Belongs to the type-B carboxylesterase/lipase family.</text>
</comment>
<keyword evidence="3 6" id="KW-0378">Hydrolase</keyword>
<dbReference type="InterPro" id="IPR029058">
    <property type="entry name" value="AB_hydrolase_fold"/>
</dbReference>
<proteinExistence type="evidence at transcript level"/>
<evidence type="ECO:0000256" key="1">
    <source>
        <dbReference type="ARBA" id="ARBA00005964"/>
    </source>
</evidence>
<dbReference type="InterPro" id="IPR019826">
    <property type="entry name" value="Carboxylesterase_B_AS"/>
</dbReference>
<protein>
    <recommendedName>
        <fullName evidence="6">Carboxylic ester hydrolase</fullName>
        <ecNumber evidence="6">3.1.1.-</ecNumber>
    </recommendedName>
</protein>
<evidence type="ECO:0000256" key="3">
    <source>
        <dbReference type="ARBA" id="ARBA00022801"/>
    </source>
</evidence>
<evidence type="ECO:0000259" key="7">
    <source>
        <dbReference type="Pfam" id="PF00135"/>
    </source>
</evidence>
<keyword evidence="2" id="KW-0719">Serine esterase</keyword>
<evidence type="ECO:0000256" key="6">
    <source>
        <dbReference type="RuleBase" id="RU361235"/>
    </source>
</evidence>
<dbReference type="InterPro" id="IPR002018">
    <property type="entry name" value="CarbesteraseB"/>
</dbReference>
<dbReference type="GO" id="GO:0052689">
    <property type="term" value="F:carboxylic ester hydrolase activity"/>
    <property type="evidence" value="ECO:0007669"/>
    <property type="project" value="UniProtKB-KW"/>
</dbReference>
<dbReference type="ESTHER" id="chisp-a0a0b4rxr9">
    <property type="family name" value="Carb_B_Arthropoda"/>
</dbReference>